<dbReference type="SUPFAM" id="SSF56176">
    <property type="entry name" value="FAD-binding/transporter-associated domain-like"/>
    <property type="match status" value="1"/>
</dbReference>
<proteinExistence type="predicted"/>
<gene>
    <name evidence="3" type="ORF">DKT69_16895</name>
</gene>
<dbReference type="GO" id="GO:0050660">
    <property type="term" value="F:flavin adenine dinucleotide binding"/>
    <property type="evidence" value="ECO:0007669"/>
    <property type="project" value="InterPro"/>
</dbReference>
<dbReference type="AlphaFoldDB" id="A0A317DHW4"/>
<evidence type="ECO:0000313" key="3">
    <source>
        <dbReference type="EMBL" id="PWR14339.1"/>
    </source>
</evidence>
<name>A0A317DHW4_9ACTN</name>
<dbReference type="RefSeq" id="WP_304598691.1">
    <property type="nucleotide sequence ID" value="NZ_QGKS01000238.1"/>
</dbReference>
<feature type="region of interest" description="Disordered" evidence="1">
    <location>
        <begin position="97"/>
        <end position="118"/>
    </location>
</feature>
<protein>
    <submittedName>
        <fullName evidence="3">Ion transporter</fullName>
    </submittedName>
</protein>
<dbReference type="Pfam" id="PF03471">
    <property type="entry name" value="CorC_HlyC"/>
    <property type="match status" value="1"/>
</dbReference>
<dbReference type="InterPro" id="IPR005170">
    <property type="entry name" value="Transptr-assoc_dom"/>
</dbReference>
<dbReference type="SMART" id="SM01091">
    <property type="entry name" value="CorC_HlyC"/>
    <property type="match status" value="1"/>
</dbReference>
<feature type="compositionally biased region" description="Pro residues" evidence="1">
    <location>
        <begin position="56"/>
        <end position="70"/>
    </location>
</feature>
<sequence>PAHAGLPAVVDGRLNLADFAERTGVPLPAGPYETVGGFVMAALGRLPVAGDEVPVTPGPDEPAAPDPDGPPGGWLLRVLALDGRRVSRLAVSAARLPEQRREVTAPAVPAESRPAGPS</sequence>
<evidence type="ECO:0000256" key="1">
    <source>
        <dbReference type="SAM" id="MobiDB-lite"/>
    </source>
</evidence>
<feature type="region of interest" description="Disordered" evidence="1">
    <location>
        <begin position="50"/>
        <end position="71"/>
    </location>
</feature>
<organism evidence="3 4">
    <name type="scientific">Micromonospora sicca</name>
    <dbReference type="NCBI Taxonomy" id="2202420"/>
    <lineage>
        <taxon>Bacteria</taxon>
        <taxon>Bacillati</taxon>
        <taxon>Actinomycetota</taxon>
        <taxon>Actinomycetes</taxon>
        <taxon>Micromonosporales</taxon>
        <taxon>Micromonosporaceae</taxon>
        <taxon>Micromonospora</taxon>
    </lineage>
</organism>
<reference evidence="3 4" key="1">
    <citation type="submission" date="2018-05" db="EMBL/GenBank/DDBJ databases">
        <title>Micromonosporas from Atacama Desert.</title>
        <authorList>
            <person name="Carro L."/>
            <person name="Golinska P."/>
            <person name="Klenk H.-P."/>
            <person name="Goodfellow M."/>
        </authorList>
    </citation>
    <scope>NUCLEOTIDE SEQUENCE [LARGE SCALE GENOMIC DNA]</scope>
    <source>
        <strain evidence="3 4">4G51</strain>
    </source>
</reference>
<dbReference type="Gene3D" id="3.30.465.10">
    <property type="match status" value="1"/>
</dbReference>
<feature type="non-terminal residue" evidence="3">
    <location>
        <position position="1"/>
    </location>
</feature>
<dbReference type="InterPro" id="IPR036318">
    <property type="entry name" value="FAD-bd_PCMH-like_sf"/>
</dbReference>
<dbReference type="Proteomes" id="UP000246050">
    <property type="component" value="Unassembled WGS sequence"/>
</dbReference>
<dbReference type="EMBL" id="QGKS01000238">
    <property type="protein sequence ID" value="PWR14339.1"/>
    <property type="molecule type" value="Genomic_DNA"/>
</dbReference>
<comment type="caution">
    <text evidence="3">The sequence shown here is derived from an EMBL/GenBank/DDBJ whole genome shotgun (WGS) entry which is preliminary data.</text>
</comment>
<evidence type="ECO:0000259" key="2">
    <source>
        <dbReference type="SMART" id="SM01091"/>
    </source>
</evidence>
<feature type="domain" description="Transporter-associated" evidence="2">
    <location>
        <begin position="1"/>
        <end position="95"/>
    </location>
</feature>
<accession>A0A317DHW4</accession>
<dbReference type="InterPro" id="IPR016169">
    <property type="entry name" value="FAD-bd_PCMH_sub2"/>
</dbReference>
<evidence type="ECO:0000313" key="4">
    <source>
        <dbReference type="Proteomes" id="UP000246050"/>
    </source>
</evidence>